<evidence type="ECO:0000313" key="5">
    <source>
        <dbReference type="Proteomes" id="UP000192599"/>
    </source>
</evidence>
<name>A0A1V9VDK5_9BACT</name>
<dbReference type="Proteomes" id="UP001164100">
    <property type="component" value="Chromosome"/>
</dbReference>
<keyword evidence="1" id="KW-0732">Signal</keyword>
<feature type="signal peptide" evidence="1">
    <location>
        <begin position="1"/>
        <end position="17"/>
    </location>
</feature>
<dbReference type="AlphaFoldDB" id="A0A1V9VDK5"/>
<accession>A0A1V9VDK5</accession>
<proteinExistence type="predicted"/>
<evidence type="ECO:0000313" key="4">
    <source>
        <dbReference type="EMBL" id="UYF42374.1"/>
    </source>
</evidence>
<sequence>MARLVIFLCLTSIFAFSNPKNIYERNCVTCHNRIPVTIDKYFYRYLLEYSSEEDVKKAMFEFLKNPTKEKSLMSESIIKRFGLKKKTRLSDNELKEALDIYWSEYNLFDKLK</sequence>
<reference evidence="4" key="3">
    <citation type="journal article" date="2022" name="Front. Microbiol.">
        <title>Species classification and novel plasmid identifications in Arcobacter cryaerophilus and Arcobacter cryaerophilus-like organisms.</title>
        <authorList>
            <person name="Zhou G."/>
            <person name="Wang M."/>
            <person name="Wang H."/>
            <person name="Chen X."/>
            <person name="Gu Y."/>
            <person name="Shao Z."/>
            <person name="Zhang J."/>
            <person name="Zhang M."/>
        </authorList>
    </citation>
    <scope>NUCLEOTIDE SEQUENCE</scope>
    <source>
        <strain evidence="4">ICDCAC48</strain>
    </source>
</reference>
<evidence type="ECO:0000313" key="3">
    <source>
        <dbReference type="EMBL" id="PRN00193.1"/>
    </source>
</evidence>
<dbReference type="Proteomes" id="UP000238811">
    <property type="component" value="Unassembled WGS sequence"/>
</dbReference>
<dbReference type="EMBL" id="LNTC01000010">
    <property type="protein sequence ID" value="OQR42112.1"/>
    <property type="molecule type" value="Genomic_DNA"/>
</dbReference>
<dbReference type="EMBL" id="NXGD01000008">
    <property type="protein sequence ID" value="PRN00193.1"/>
    <property type="molecule type" value="Genomic_DNA"/>
</dbReference>
<reference evidence="2 5" key="1">
    <citation type="submission" date="2017-04" db="EMBL/GenBank/DDBJ databases">
        <title>Accumulation and expression of multiple antibiotic resistance genes in Arcobacter cryaerophilus that thrives in sewage.</title>
        <authorList>
            <person name="Millar J.A."/>
            <person name="Raghavan R."/>
        </authorList>
    </citation>
    <scope>NUCLEOTIDE SEQUENCE [LARGE SCALE GENOMIC DNA]</scope>
    <source>
        <strain evidence="2 5">AZT-1</strain>
    </source>
</reference>
<evidence type="ECO:0008006" key="7">
    <source>
        <dbReference type="Google" id="ProtNLM"/>
    </source>
</evidence>
<evidence type="ECO:0000256" key="1">
    <source>
        <dbReference type="SAM" id="SignalP"/>
    </source>
</evidence>
<dbReference type="Proteomes" id="UP000192599">
    <property type="component" value="Unassembled WGS sequence"/>
</dbReference>
<evidence type="ECO:0000313" key="6">
    <source>
        <dbReference type="Proteomes" id="UP000238811"/>
    </source>
</evidence>
<evidence type="ECO:0000313" key="2">
    <source>
        <dbReference type="EMBL" id="OQR42112.1"/>
    </source>
</evidence>
<dbReference type="RefSeq" id="WP_066222463.1">
    <property type="nucleotide sequence ID" value="NZ_CP026656.1"/>
</dbReference>
<feature type="chain" id="PRO_5041531266" description="Cytochrome c domain-containing protein" evidence="1">
    <location>
        <begin position="18"/>
        <end position="112"/>
    </location>
</feature>
<organism evidence="2 5">
    <name type="scientific">Aliarcobacter cryaerophilus</name>
    <dbReference type="NCBI Taxonomy" id="28198"/>
    <lineage>
        <taxon>Bacteria</taxon>
        <taxon>Pseudomonadati</taxon>
        <taxon>Campylobacterota</taxon>
        <taxon>Epsilonproteobacteria</taxon>
        <taxon>Campylobacterales</taxon>
        <taxon>Arcobacteraceae</taxon>
        <taxon>Aliarcobacter</taxon>
    </lineage>
</organism>
<dbReference type="EMBL" id="CP099556">
    <property type="protein sequence ID" value="UYF42374.1"/>
    <property type="molecule type" value="Genomic_DNA"/>
</dbReference>
<reference evidence="3 6" key="2">
    <citation type="submission" date="2017-09" db="EMBL/GenBank/DDBJ databases">
        <title>Reassesment of A. cryaerophilus.</title>
        <authorList>
            <person name="Perez-Cataluna A."/>
            <person name="Collado L."/>
            <person name="Salgado O."/>
            <person name="Lefinanco V."/>
            <person name="Figueras M.J."/>
        </authorList>
    </citation>
    <scope>NUCLEOTIDE SEQUENCE [LARGE SCALE GENOMIC DNA]</scope>
    <source>
        <strain evidence="3 6">LMG 10229</strain>
    </source>
</reference>
<gene>
    <name evidence="2" type="ORF">AS859_01775</name>
    <name evidence="3" type="ORF">CJ668_08040</name>
    <name evidence="4" type="ORF">NGX11_05550</name>
</gene>
<protein>
    <recommendedName>
        <fullName evidence="7">Cytochrome c domain-containing protein</fullName>
    </recommendedName>
</protein>